<comment type="caution">
    <text evidence="1">The sequence shown here is derived from an EMBL/GenBank/DDBJ whole genome shotgun (WGS) entry which is preliminary data.</text>
</comment>
<evidence type="ECO:0000313" key="2">
    <source>
        <dbReference type="Proteomes" id="UP000305840"/>
    </source>
</evidence>
<dbReference type="AlphaFoldDB" id="A0A4V5RMY9"/>
<name>A0A4V5RMY9_9VIBR</name>
<gene>
    <name evidence="1" type="ORF">FCV91_23730</name>
</gene>
<sequence length="224" mass="25988">MLFKYLPPSRIDVIESRKLRFSSPKALNDPYEERFKLGGTEWEMGGIASKDELMKFVSLSRNPLNLLMWSHYTDSHQGYVVGFHRAAPYFIGAETVRYRHLRSNFNGELLTPDKLKSFNVKETLKKFVLEKAIDWSYEEEERLFLQDVPQSITEVGVDSWGESILLNDFPAKSVACVYLGVSSSPQLKEEVICILRQYNHEIPLYQLRMSKTMFALEASRILYT</sequence>
<accession>A0A4V5RMY9</accession>
<reference evidence="1 2" key="1">
    <citation type="submission" date="2019-04" db="EMBL/GenBank/DDBJ databases">
        <title>A reverse ecology approach based on a biological definition of microbial populations.</title>
        <authorList>
            <person name="Arevalo P."/>
            <person name="Vaninsberghe D."/>
            <person name="Elsherbini J."/>
            <person name="Gore J."/>
            <person name="Polz M."/>
        </authorList>
    </citation>
    <scope>NUCLEOTIDE SEQUENCE [LARGE SCALE GENOMIC DNA]</scope>
    <source>
        <strain evidence="1 2">10N.222.48.A1</strain>
    </source>
</reference>
<organism evidence="1 2">
    <name type="scientific">Vibrio lentus</name>
    <dbReference type="NCBI Taxonomy" id="136468"/>
    <lineage>
        <taxon>Bacteria</taxon>
        <taxon>Pseudomonadati</taxon>
        <taxon>Pseudomonadota</taxon>
        <taxon>Gammaproteobacteria</taxon>
        <taxon>Vibrionales</taxon>
        <taxon>Vibrionaceae</taxon>
        <taxon>Vibrio</taxon>
    </lineage>
</organism>
<evidence type="ECO:0000313" key="1">
    <source>
        <dbReference type="EMBL" id="TKG01339.1"/>
    </source>
</evidence>
<dbReference type="EMBL" id="SYVO01000123">
    <property type="protein sequence ID" value="TKG01339.1"/>
    <property type="molecule type" value="Genomic_DNA"/>
</dbReference>
<dbReference type="Proteomes" id="UP000305840">
    <property type="component" value="Unassembled WGS sequence"/>
</dbReference>
<protein>
    <submittedName>
        <fullName evidence="1">DUF2971 domain-containing protein</fullName>
    </submittedName>
</protein>
<dbReference type="RefSeq" id="WP_099166077.1">
    <property type="nucleotide sequence ID" value="NZ_JAJGZU010000002.1"/>
</dbReference>
<proteinExistence type="predicted"/>